<dbReference type="InterPro" id="IPR003661">
    <property type="entry name" value="HisK_dim/P_dom"/>
</dbReference>
<dbReference type="SMART" id="SM00091">
    <property type="entry name" value="PAS"/>
    <property type="match status" value="1"/>
</dbReference>
<keyword evidence="6" id="KW-0902">Two-component regulatory system</keyword>
<dbReference type="SMART" id="SM00388">
    <property type="entry name" value="HisKA"/>
    <property type="match status" value="1"/>
</dbReference>
<keyword evidence="10" id="KW-1185">Reference proteome</keyword>
<dbReference type="InterPro" id="IPR035965">
    <property type="entry name" value="PAS-like_dom_sf"/>
</dbReference>
<dbReference type="SUPFAM" id="SSF55785">
    <property type="entry name" value="PYP-like sensor domain (PAS domain)"/>
    <property type="match status" value="1"/>
</dbReference>
<evidence type="ECO:0000256" key="2">
    <source>
        <dbReference type="ARBA" id="ARBA00012438"/>
    </source>
</evidence>
<dbReference type="InterPro" id="IPR050736">
    <property type="entry name" value="Sensor_HK_Regulatory"/>
</dbReference>
<dbReference type="Proteomes" id="UP000198412">
    <property type="component" value="Unassembled WGS sequence"/>
</dbReference>
<evidence type="ECO:0000259" key="8">
    <source>
        <dbReference type="PROSITE" id="PS50109"/>
    </source>
</evidence>
<dbReference type="PRINTS" id="PR00344">
    <property type="entry name" value="BCTRLSENSOR"/>
</dbReference>
<dbReference type="GO" id="GO:0000155">
    <property type="term" value="F:phosphorelay sensor kinase activity"/>
    <property type="evidence" value="ECO:0007669"/>
    <property type="project" value="InterPro"/>
</dbReference>
<dbReference type="InterPro" id="IPR005467">
    <property type="entry name" value="His_kinase_dom"/>
</dbReference>
<dbReference type="InterPro" id="IPR000014">
    <property type="entry name" value="PAS"/>
</dbReference>
<evidence type="ECO:0000256" key="5">
    <source>
        <dbReference type="ARBA" id="ARBA00022777"/>
    </source>
</evidence>
<reference evidence="10" key="1">
    <citation type="submission" date="2017-06" db="EMBL/GenBank/DDBJ databases">
        <authorList>
            <person name="Varghese N."/>
            <person name="Submissions S."/>
        </authorList>
    </citation>
    <scope>NUCLEOTIDE SEQUENCE [LARGE SCALE GENOMIC DNA]</scope>
    <source>
        <strain evidence="10">DSM 27993</strain>
    </source>
</reference>
<dbReference type="RefSeq" id="WP_089376724.1">
    <property type="nucleotide sequence ID" value="NZ_FZNX01000001.1"/>
</dbReference>
<dbReference type="InterPro" id="IPR004358">
    <property type="entry name" value="Sig_transdc_His_kin-like_C"/>
</dbReference>
<evidence type="ECO:0000256" key="4">
    <source>
        <dbReference type="ARBA" id="ARBA00022679"/>
    </source>
</evidence>
<evidence type="ECO:0000256" key="1">
    <source>
        <dbReference type="ARBA" id="ARBA00000085"/>
    </source>
</evidence>
<dbReference type="SMART" id="SM00387">
    <property type="entry name" value="HATPase_c"/>
    <property type="match status" value="1"/>
</dbReference>
<evidence type="ECO:0000313" key="10">
    <source>
        <dbReference type="Proteomes" id="UP000198412"/>
    </source>
</evidence>
<keyword evidence="7" id="KW-0175">Coiled coil</keyword>
<accession>A0A238VED0</accession>
<proteinExistence type="predicted"/>
<evidence type="ECO:0000256" key="3">
    <source>
        <dbReference type="ARBA" id="ARBA00022553"/>
    </source>
</evidence>
<dbReference type="NCBIfam" id="TIGR00229">
    <property type="entry name" value="sensory_box"/>
    <property type="match status" value="1"/>
</dbReference>
<dbReference type="CDD" id="cd00130">
    <property type="entry name" value="PAS"/>
    <property type="match status" value="1"/>
</dbReference>
<gene>
    <name evidence="9" type="ORF">SAMN04488111_0369</name>
</gene>
<dbReference type="EMBL" id="FZNX01000001">
    <property type="protein sequence ID" value="SNR32762.1"/>
    <property type="molecule type" value="Genomic_DNA"/>
</dbReference>
<dbReference type="Pfam" id="PF13426">
    <property type="entry name" value="PAS_9"/>
    <property type="match status" value="1"/>
</dbReference>
<evidence type="ECO:0000256" key="7">
    <source>
        <dbReference type="SAM" id="Coils"/>
    </source>
</evidence>
<dbReference type="Gene3D" id="3.30.565.10">
    <property type="entry name" value="Histidine kinase-like ATPase, C-terminal domain"/>
    <property type="match status" value="1"/>
</dbReference>
<keyword evidence="3" id="KW-0597">Phosphoprotein</keyword>
<keyword evidence="5" id="KW-0418">Kinase</keyword>
<protein>
    <recommendedName>
        <fullName evidence="2">histidine kinase</fullName>
        <ecNumber evidence="2">2.7.13.3</ecNumber>
    </recommendedName>
</protein>
<organism evidence="9 10">
    <name type="scientific">Lutibacter flavus</name>
    <dbReference type="NCBI Taxonomy" id="691689"/>
    <lineage>
        <taxon>Bacteria</taxon>
        <taxon>Pseudomonadati</taxon>
        <taxon>Bacteroidota</taxon>
        <taxon>Flavobacteriia</taxon>
        <taxon>Flavobacteriales</taxon>
        <taxon>Flavobacteriaceae</taxon>
        <taxon>Lutibacter</taxon>
    </lineage>
</organism>
<dbReference type="PANTHER" id="PTHR43711">
    <property type="entry name" value="TWO-COMPONENT HISTIDINE KINASE"/>
    <property type="match status" value="1"/>
</dbReference>
<keyword evidence="4" id="KW-0808">Transferase</keyword>
<dbReference type="PANTHER" id="PTHR43711:SF26">
    <property type="entry name" value="SENSOR HISTIDINE KINASE RCSC"/>
    <property type="match status" value="1"/>
</dbReference>
<sequence length="414" mass="47977">MFHQNKNIFDILFEAIPEGAIIMDENQIIVAANISAEHMFCYKKGQLINQATNILIPLRYQEKYQRHFNYFLENNRINKKTTGVSLYGITKNKKEFPAEISLNPFEVNKKTYAIALIIDVTIRKDTEKKIEMINSLLERKINERTVELKNTIHQLKQVNLNYKDEIVKREEAENKIKDALKKEIELNELKTKFLSLVSHEFKTPLSGILTSTMLLNKYHLTSQQNKRDKHIKTIESKVHYLNKILNDFLSIERLDSSKVNYKFTTFNLSKIISEVVYNANMLLKNGQKINIPQNISEYTIYQDEVILELILSNLIYNAIKYSPENTQIELQVKKQGEFILFIIIDEGIGIPENDQKFIFNRYFRAENILNTQGTGIGLNIVKAHLENLGGSITFTSKEHIGSAFTVKLPLNKAL</sequence>
<dbReference type="Gene3D" id="3.30.450.20">
    <property type="entry name" value="PAS domain"/>
    <property type="match status" value="1"/>
</dbReference>
<dbReference type="CDD" id="cd00082">
    <property type="entry name" value="HisKA"/>
    <property type="match status" value="1"/>
</dbReference>
<dbReference type="Gene3D" id="1.10.287.130">
    <property type="match status" value="1"/>
</dbReference>
<dbReference type="SUPFAM" id="SSF55874">
    <property type="entry name" value="ATPase domain of HSP90 chaperone/DNA topoisomerase II/histidine kinase"/>
    <property type="match status" value="1"/>
</dbReference>
<dbReference type="CDD" id="cd00075">
    <property type="entry name" value="HATPase"/>
    <property type="match status" value="1"/>
</dbReference>
<dbReference type="Pfam" id="PF00512">
    <property type="entry name" value="HisKA"/>
    <property type="match status" value="1"/>
</dbReference>
<feature type="domain" description="Histidine kinase" evidence="8">
    <location>
        <begin position="196"/>
        <end position="412"/>
    </location>
</feature>
<name>A0A238VED0_9FLAO</name>
<feature type="coiled-coil region" evidence="7">
    <location>
        <begin position="123"/>
        <end position="189"/>
    </location>
</feature>
<evidence type="ECO:0000313" key="9">
    <source>
        <dbReference type="EMBL" id="SNR32762.1"/>
    </source>
</evidence>
<dbReference type="InterPro" id="IPR036890">
    <property type="entry name" value="HATPase_C_sf"/>
</dbReference>
<dbReference type="AlphaFoldDB" id="A0A238VED0"/>
<evidence type="ECO:0000256" key="6">
    <source>
        <dbReference type="ARBA" id="ARBA00023012"/>
    </source>
</evidence>
<dbReference type="Pfam" id="PF02518">
    <property type="entry name" value="HATPase_c"/>
    <property type="match status" value="1"/>
</dbReference>
<dbReference type="PROSITE" id="PS50109">
    <property type="entry name" value="HIS_KIN"/>
    <property type="match status" value="1"/>
</dbReference>
<dbReference type="InterPro" id="IPR036097">
    <property type="entry name" value="HisK_dim/P_sf"/>
</dbReference>
<dbReference type="EC" id="2.7.13.3" evidence="2"/>
<dbReference type="InterPro" id="IPR003594">
    <property type="entry name" value="HATPase_dom"/>
</dbReference>
<dbReference type="OrthoDB" id="9808408at2"/>
<dbReference type="SUPFAM" id="SSF47384">
    <property type="entry name" value="Homodimeric domain of signal transducing histidine kinase"/>
    <property type="match status" value="1"/>
</dbReference>
<comment type="catalytic activity">
    <reaction evidence="1">
        <text>ATP + protein L-histidine = ADP + protein N-phospho-L-histidine.</text>
        <dbReference type="EC" id="2.7.13.3"/>
    </reaction>
</comment>